<reference evidence="1 2" key="1">
    <citation type="journal article" date="2017" name="Environ. Microbiol.">
        <title>Decay of the glycolytic pathway and adaptation to intranuclear parasitism within Enterocytozoonidae microsporidia.</title>
        <authorList>
            <person name="Wiredu Boakye D."/>
            <person name="Jaroenlak P."/>
            <person name="Prachumwat A."/>
            <person name="Williams T.A."/>
            <person name="Bateman K.S."/>
            <person name="Itsathitphaisarn O."/>
            <person name="Sritunyalucksana K."/>
            <person name="Paszkiewicz K.H."/>
            <person name="Moore K.A."/>
            <person name="Stentiford G.D."/>
            <person name="Williams B.A."/>
        </authorList>
    </citation>
    <scope>NUCLEOTIDE SEQUENCE [LARGE SCALE GENOMIC DNA]</scope>
    <source>
        <strain evidence="1 2">GB1</strain>
    </source>
</reference>
<evidence type="ECO:0000313" key="2">
    <source>
        <dbReference type="Proteomes" id="UP000192639"/>
    </source>
</evidence>
<accession>A0A1Y1S4A7</accession>
<dbReference type="Proteomes" id="UP000192639">
    <property type="component" value="Unassembled WGS sequence"/>
</dbReference>
<keyword evidence="2" id="KW-1185">Reference proteome</keyword>
<gene>
    <name evidence="1" type="ORF">ECANGB1_582</name>
</gene>
<evidence type="ECO:0008006" key="3">
    <source>
        <dbReference type="Google" id="ProtNLM"/>
    </source>
</evidence>
<dbReference type="AlphaFoldDB" id="A0A1Y1S4A7"/>
<evidence type="ECO:0000313" key="1">
    <source>
        <dbReference type="EMBL" id="ORD93220.1"/>
    </source>
</evidence>
<dbReference type="EMBL" id="LWDP01000141">
    <property type="protein sequence ID" value="ORD93220.1"/>
    <property type="molecule type" value="Genomic_DNA"/>
</dbReference>
<dbReference type="VEuPathDB" id="MicrosporidiaDB:ECANGB1_582"/>
<comment type="caution">
    <text evidence="1">The sequence shown here is derived from an EMBL/GenBank/DDBJ whole genome shotgun (WGS) entry which is preliminary data.</text>
</comment>
<sequence length="61" mass="7290">MAIAGKTRLTLEIGGRNYIHELIINEERELTSQLILGWHFMKRYDVKFQTNPLKLYIERNN</sequence>
<protein>
    <recommendedName>
        <fullName evidence="3">Aspartyl protease</fullName>
    </recommendedName>
</protein>
<name>A0A1Y1S4A7_9MICR</name>
<organism evidence="1 2">
    <name type="scientific">Enterospora canceri</name>
    <dbReference type="NCBI Taxonomy" id="1081671"/>
    <lineage>
        <taxon>Eukaryota</taxon>
        <taxon>Fungi</taxon>
        <taxon>Fungi incertae sedis</taxon>
        <taxon>Microsporidia</taxon>
        <taxon>Enterocytozoonidae</taxon>
        <taxon>Enterospora</taxon>
    </lineage>
</organism>
<proteinExistence type="predicted"/>